<keyword evidence="1" id="KW-0732">Signal</keyword>
<accession>A0A3R9MFN7</accession>
<dbReference type="AlphaFoldDB" id="A0A3R9MFN7"/>
<reference evidence="3 4" key="1">
    <citation type="submission" date="2018-12" db="EMBL/GenBank/DDBJ databases">
        <title>Mangrovimonas spongiae sp. nov., a novel member of the genus Mangrovimonas isolated from marine sponge.</title>
        <authorList>
            <person name="Zhuang L."/>
            <person name="Luo L."/>
        </authorList>
    </citation>
    <scope>NUCLEOTIDE SEQUENCE [LARGE SCALE GENOMIC DNA]</scope>
    <source>
        <strain evidence="3 4">HN-E26</strain>
    </source>
</reference>
<protein>
    <submittedName>
        <fullName evidence="3">T9SS C-terminal target domain-containing protein</fullName>
    </submittedName>
</protein>
<evidence type="ECO:0000313" key="4">
    <source>
        <dbReference type="Proteomes" id="UP000270620"/>
    </source>
</evidence>
<dbReference type="InterPro" id="IPR026444">
    <property type="entry name" value="Secre_tail"/>
</dbReference>
<evidence type="ECO:0000259" key="2">
    <source>
        <dbReference type="Pfam" id="PF18962"/>
    </source>
</evidence>
<keyword evidence="4" id="KW-1185">Reference proteome</keyword>
<gene>
    <name evidence="3" type="ORF">EJA19_10295</name>
</gene>
<feature type="domain" description="Secretion system C-terminal sorting" evidence="2">
    <location>
        <begin position="83"/>
        <end position="152"/>
    </location>
</feature>
<dbReference type="RefSeq" id="WP_125468283.1">
    <property type="nucleotide sequence ID" value="NZ_RWBG01000004.1"/>
</dbReference>
<dbReference type="Pfam" id="PF18962">
    <property type="entry name" value="Por_Secre_tail"/>
    <property type="match status" value="1"/>
</dbReference>
<evidence type="ECO:0000313" key="3">
    <source>
        <dbReference type="EMBL" id="RSK39309.1"/>
    </source>
</evidence>
<dbReference type="OrthoDB" id="1352409at2"/>
<organism evidence="3 4">
    <name type="scientific">Mangrovimonas spongiae</name>
    <dbReference type="NCBI Taxonomy" id="2494697"/>
    <lineage>
        <taxon>Bacteria</taxon>
        <taxon>Pseudomonadati</taxon>
        <taxon>Bacteroidota</taxon>
        <taxon>Flavobacteriia</taxon>
        <taxon>Flavobacteriales</taxon>
        <taxon>Flavobacteriaceae</taxon>
        <taxon>Mangrovimonas</taxon>
    </lineage>
</organism>
<dbReference type="Proteomes" id="UP000270620">
    <property type="component" value="Unassembled WGS sequence"/>
</dbReference>
<comment type="caution">
    <text evidence="3">The sequence shown here is derived from an EMBL/GenBank/DDBJ whole genome shotgun (WGS) entry which is preliminary data.</text>
</comment>
<proteinExistence type="predicted"/>
<name>A0A3R9MFN7_9FLAO</name>
<dbReference type="EMBL" id="RWBG01000004">
    <property type="protein sequence ID" value="RSK39309.1"/>
    <property type="molecule type" value="Genomic_DNA"/>
</dbReference>
<evidence type="ECO:0000256" key="1">
    <source>
        <dbReference type="ARBA" id="ARBA00022729"/>
    </source>
</evidence>
<sequence length="155" mass="17209">MKRLLLITVLGCSVYYGYSQQNTLTSGGNASGTNGKISYSIGEITYQHASTADGSINQGMQQPYAFETLGKDDPNIALEMVAYPNPTTNTLQLKTTYNPSELSFKLFDLNGRLLLTKKFTSQAITVNMSTLTQATYILNIYKNNHQLESYKIIKK</sequence>
<dbReference type="NCBIfam" id="TIGR04183">
    <property type="entry name" value="Por_Secre_tail"/>
    <property type="match status" value="1"/>
</dbReference>